<evidence type="ECO:0000256" key="8">
    <source>
        <dbReference type="SAM" id="MobiDB-lite"/>
    </source>
</evidence>
<keyword evidence="6" id="KW-0238">DNA-binding</keyword>
<dbReference type="InterPro" id="IPR000524">
    <property type="entry name" value="Tscrpt_reg_HTH_GntR"/>
</dbReference>
<evidence type="ECO:0000256" key="5">
    <source>
        <dbReference type="ARBA" id="ARBA00023015"/>
    </source>
</evidence>
<dbReference type="CDD" id="cd07377">
    <property type="entry name" value="WHTH_GntR"/>
    <property type="match status" value="1"/>
</dbReference>
<dbReference type="CDD" id="cd00609">
    <property type="entry name" value="AAT_like"/>
    <property type="match status" value="1"/>
</dbReference>
<feature type="domain" description="HTH gntR-type" evidence="9">
    <location>
        <begin position="15"/>
        <end position="83"/>
    </location>
</feature>
<dbReference type="InterPro" id="IPR036388">
    <property type="entry name" value="WH-like_DNA-bd_sf"/>
</dbReference>
<dbReference type="SUPFAM" id="SSF46785">
    <property type="entry name" value="Winged helix' DNA-binding domain"/>
    <property type="match status" value="1"/>
</dbReference>
<evidence type="ECO:0000313" key="10">
    <source>
        <dbReference type="EMBL" id="MFC5469519.1"/>
    </source>
</evidence>
<dbReference type="Pfam" id="PF00392">
    <property type="entry name" value="GntR"/>
    <property type="match status" value="1"/>
</dbReference>
<feature type="region of interest" description="Disordered" evidence="8">
    <location>
        <begin position="128"/>
        <end position="147"/>
    </location>
</feature>
<comment type="cofactor">
    <cofactor evidence="1">
        <name>pyridoxal 5'-phosphate</name>
        <dbReference type="ChEBI" id="CHEBI:597326"/>
    </cofactor>
</comment>
<dbReference type="GO" id="GO:0008483">
    <property type="term" value="F:transaminase activity"/>
    <property type="evidence" value="ECO:0007669"/>
    <property type="project" value="UniProtKB-KW"/>
</dbReference>
<keyword evidence="4" id="KW-0663">Pyridoxal phosphate</keyword>
<evidence type="ECO:0000256" key="6">
    <source>
        <dbReference type="ARBA" id="ARBA00023125"/>
    </source>
</evidence>
<dbReference type="InterPro" id="IPR015421">
    <property type="entry name" value="PyrdxlP-dep_Trfase_major"/>
</dbReference>
<dbReference type="PROSITE" id="PS50949">
    <property type="entry name" value="HTH_GNTR"/>
    <property type="match status" value="1"/>
</dbReference>
<dbReference type="InterPro" id="IPR036390">
    <property type="entry name" value="WH_DNA-bd_sf"/>
</dbReference>
<reference evidence="11" key="1">
    <citation type="journal article" date="2019" name="Int. J. Syst. Evol. Microbiol.">
        <title>The Global Catalogue of Microorganisms (GCM) 10K type strain sequencing project: providing services to taxonomists for standard genome sequencing and annotation.</title>
        <authorList>
            <consortium name="The Broad Institute Genomics Platform"/>
            <consortium name="The Broad Institute Genome Sequencing Center for Infectious Disease"/>
            <person name="Wu L."/>
            <person name="Ma J."/>
        </authorList>
    </citation>
    <scope>NUCLEOTIDE SEQUENCE [LARGE SCALE GENOMIC DNA]</scope>
    <source>
        <strain evidence="11">CCUG 57113</strain>
    </source>
</reference>
<evidence type="ECO:0000256" key="3">
    <source>
        <dbReference type="ARBA" id="ARBA00022576"/>
    </source>
</evidence>
<evidence type="ECO:0000256" key="2">
    <source>
        <dbReference type="ARBA" id="ARBA00005384"/>
    </source>
</evidence>
<dbReference type="Proteomes" id="UP001596105">
    <property type="component" value="Unassembled WGS sequence"/>
</dbReference>
<comment type="similarity">
    <text evidence="2">In the C-terminal section; belongs to the class-I pyridoxal-phosphate-dependent aminotransferase family.</text>
</comment>
<dbReference type="SUPFAM" id="SSF53383">
    <property type="entry name" value="PLP-dependent transferases"/>
    <property type="match status" value="1"/>
</dbReference>
<comment type="caution">
    <text evidence="10">The sequence shown here is derived from an EMBL/GenBank/DDBJ whole genome shotgun (WGS) entry which is preliminary data.</text>
</comment>
<dbReference type="RefSeq" id="WP_209749891.1">
    <property type="nucleotide sequence ID" value="NZ_JBHSMH010000038.1"/>
</dbReference>
<organism evidence="10 11">
    <name type="scientific">Cohnella suwonensis</name>
    <dbReference type="NCBI Taxonomy" id="696072"/>
    <lineage>
        <taxon>Bacteria</taxon>
        <taxon>Bacillati</taxon>
        <taxon>Bacillota</taxon>
        <taxon>Bacilli</taxon>
        <taxon>Bacillales</taxon>
        <taxon>Paenibacillaceae</taxon>
        <taxon>Cohnella</taxon>
    </lineage>
</organism>
<evidence type="ECO:0000256" key="4">
    <source>
        <dbReference type="ARBA" id="ARBA00022898"/>
    </source>
</evidence>
<dbReference type="InterPro" id="IPR051446">
    <property type="entry name" value="HTH_trans_reg/aminotransferase"/>
</dbReference>
<keyword evidence="3 10" id="KW-0032">Aminotransferase</keyword>
<dbReference type="Gene3D" id="3.40.640.10">
    <property type="entry name" value="Type I PLP-dependent aspartate aminotransferase-like (Major domain)"/>
    <property type="match status" value="1"/>
</dbReference>
<dbReference type="Gene3D" id="1.10.10.10">
    <property type="entry name" value="Winged helix-like DNA-binding domain superfamily/Winged helix DNA-binding domain"/>
    <property type="match status" value="1"/>
</dbReference>
<keyword evidence="11" id="KW-1185">Reference proteome</keyword>
<dbReference type="PANTHER" id="PTHR46577">
    <property type="entry name" value="HTH-TYPE TRANSCRIPTIONAL REGULATORY PROTEIN GABR"/>
    <property type="match status" value="1"/>
</dbReference>
<keyword evidence="3 10" id="KW-0808">Transferase</keyword>
<keyword evidence="7" id="KW-0804">Transcription</keyword>
<dbReference type="EMBL" id="JBHSMH010000038">
    <property type="protein sequence ID" value="MFC5469519.1"/>
    <property type="molecule type" value="Genomic_DNA"/>
</dbReference>
<evidence type="ECO:0000259" key="9">
    <source>
        <dbReference type="PROSITE" id="PS50949"/>
    </source>
</evidence>
<dbReference type="InterPro" id="IPR015424">
    <property type="entry name" value="PyrdxlP-dep_Trfase"/>
</dbReference>
<dbReference type="Pfam" id="PF00155">
    <property type="entry name" value="Aminotran_1_2"/>
    <property type="match status" value="1"/>
</dbReference>
<protein>
    <submittedName>
        <fullName evidence="10">PLP-dependent aminotransferase family protein</fullName>
    </submittedName>
</protein>
<keyword evidence="5" id="KW-0805">Transcription regulation</keyword>
<sequence length="532" mass="58102">MSSPFAYSVKLAECGSKHLALYLAVREAITEGKLAPGERLPSTRTLASLYGLSRGSVSLAYEMLTAEGFVQAGIGQGTFVAGLDDSDGQPDWAKPVGAAKREPLPQAAPALTGWARRLMAEVADRKSMLPERAGRKGTPPEEEARAAKLPEATVSFVPEGVGRDWFPWTEWKAEVAHQWKVLGETGRAGLEKEGSFELRKAIAERLRRERGISCEAGQVVVTGGSMQAIALLTQLLLEEGKTAVVENPCYTGIRLAVRATGARTLAQPVDANGIITDDWDAGLLFVTPTRHFPTGVVLSYERRRSLLAWAARRNAWIVEDDYDSDFRWGGRPIEPLKSLDKEGRVVYVGTFSRSMGAGVRIGYAVLPDELLGPFAAAKGLYDPYPTGIAEQQALASWMSGGGYDRYMRRMRRTFGKLERKLRTGIEEKLGRMFEVVPSDAGLHLYAKWKLDEDRYDKLVEECAKRGVAWKDGAAYGYAPDTEGAPAPGRSAVFGFAHLNEESIGRGVLEIRDAATRLGWIDIDIVQGGTVHA</sequence>
<proteinExistence type="inferred from homology"/>
<accession>A0ABW0LUQ0</accession>
<dbReference type="PRINTS" id="PR00035">
    <property type="entry name" value="HTHGNTR"/>
</dbReference>
<evidence type="ECO:0000256" key="1">
    <source>
        <dbReference type="ARBA" id="ARBA00001933"/>
    </source>
</evidence>
<name>A0ABW0LUQ0_9BACL</name>
<dbReference type="PANTHER" id="PTHR46577:SF1">
    <property type="entry name" value="HTH-TYPE TRANSCRIPTIONAL REGULATORY PROTEIN GABR"/>
    <property type="match status" value="1"/>
</dbReference>
<dbReference type="InterPro" id="IPR004839">
    <property type="entry name" value="Aminotransferase_I/II_large"/>
</dbReference>
<dbReference type="SMART" id="SM00345">
    <property type="entry name" value="HTH_GNTR"/>
    <property type="match status" value="1"/>
</dbReference>
<evidence type="ECO:0000256" key="7">
    <source>
        <dbReference type="ARBA" id="ARBA00023163"/>
    </source>
</evidence>
<evidence type="ECO:0000313" key="11">
    <source>
        <dbReference type="Proteomes" id="UP001596105"/>
    </source>
</evidence>
<gene>
    <name evidence="10" type="ORF">ACFPPD_12370</name>
</gene>